<evidence type="ECO:0000313" key="2">
    <source>
        <dbReference type="EMBL" id="CRK40273.1"/>
    </source>
</evidence>
<feature type="compositionally biased region" description="Basic residues" evidence="1">
    <location>
        <begin position="41"/>
        <end position="52"/>
    </location>
</feature>
<sequence length="83" mass="9912">GRRVHLQQGLRPRQARPGQPRRQEPRRCPARLQQEPFPQQCRRRRVWRRRPALHGPEHPRHGRRDQGVAARARRDGQAAQGRR</sequence>
<reference evidence="2 3" key="1">
    <citation type="submission" date="2015-05" db="EMBL/GenBank/DDBJ databases">
        <authorList>
            <person name="Wang D.B."/>
            <person name="Wang M."/>
        </authorList>
    </citation>
    <scope>NUCLEOTIDE SEQUENCE [LARGE SCALE GENOMIC DNA]</scope>
    <source>
        <strain evidence="2">VL1</strain>
    </source>
</reference>
<dbReference type="Proteomes" id="UP000044602">
    <property type="component" value="Unassembled WGS sequence"/>
</dbReference>
<feature type="non-terminal residue" evidence="2">
    <location>
        <position position="83"/>
    </location>
</feature>
<proteinExistence type="predicted"/>
<dbReference type="AlphaFoldDB" id="A0A0G4N1G6"/>
<name>A0A0G4N1G6_VERLO</name>
<keyword evidence="3" id="KW-1185">Reference proteome</keyword>
<feature type="compositionally biased region" description="Low complexity" evidence="1">
    <location>
        <begin position="1"/>
        <end position="20"/>
    </location>
</feature>
<organism evidence="2 3">
    <name type="scientific">Verticillium longisporum</name>
    <name type="common">Verticillium dahliae var. longisporum</name>
    <dbReference type="NCBI Taxonomy" id="100787"/>
    <lineage>
        <taxon>Eukaryota</taxon>
        <taxon>Fungi</taxon>
        <taxon>Dikarya</taxon>
        <taxon>Ascomycota</taxon>
        <taxon>Pezizomycotina</taxon>
        <taxon>Sordariomycetes</taxon>
        <taxon>Hypocreomycetidae</taxon>
        <taxon>Glomerellales</taxon>
        <taxon>Plectosphaerellaceae</taxon>
        <taxon>Verticillium</taxon>
    </lineage>
</organism>
<feature type="non-terminal residue" evidence="2">
    <location>
        <position position="1"/>
    </location>
</feature>
<accession>A0A0G4N1G6</accession>
<evidence type="ECO:0000313" key="3">
    <source>
        <dbReference type="Proteomes" id="UP000044602"/>
    </source>
</evidence>
<dbReference type="EMBL" id="CVQH01026198">
    <property type="protein sequence ID" value="CRK40273.1"/>
    <property type="molecule type" value="Genomic_DNA"/>
</dbReference>
<protein>
    <submittedName>
        <fullName evidence="2">Uncharacterized protein</fullName>
    </submittedName>
</protein>
<feature type="region of interest" description="Disordered" evidence="1">
    <location>
        <begin position="1"/>
        <end position="83"/>
    </location>
</feature>
<evidence type="ECO:0000256" key="1">
    <source>
        <dbReference type="SAM" id="MobiDB-lite"/>
    </source>
</evidence>
<gene>
    <name evidence="2" type="ORF">BN1708_020700</name>
</gene>